<dbReference type="OrthoDB" id="9795789at2"/>
<accession>A0A191ZU78</accession>
<dbReference type="RefSeq" id="WP_064802105.1">
    <property type="nucleotide sequence ID" value="NZ_CP016022.1"/>
</dbReference>
<dbReference type="GO" id="GO:0070694">
    <property type="term" value="F:5-hydroxymethyl-dUMP N-hydrolase activity"/>
    <property type="evidence" value="ECO:0007669"/>
    <property type="project" value="TreeGrafter"/>
</dbReference>
<dbReference type="InterPro" id="IPR051239">
    <property type="entry name" value="2'-dNMP_N-hydrolase"/>
</dbReference>
<proteinExistence type="predicted"/>
<dbReference type="GO" id="GO:0016740">
    <property type="term" value="F:transferase activity"/>
    <property type="evidence" value="ECO:0007669"/>
    <property type="project" value="UniProtKB-KW"/>
</dbReference>
<dbReference type="Gene3D" id="3.40.50.450">
    <property type="match status" value="1"/>
</dbReference>
<dbReference type="Pfam" id="PF05014">
    <property type="entry name" value="Nuc_deoxyrib_tr"/>
    <property type="match status" value="1"/>
</dbReference>
<dbReference type="EMBL" id="CP016022">
    <property type="protein sequence ID" value="ANJ71642.1"/>
    <property type="molecule type" value="Genomic_DNA"/>
</dbReference>
<keyword evidence="2" id="KW-1185">Reference proteome</keyword>
<name>A0A191ZU78_9RALS</name>
<evidence type="ECO:0000313" key="1">
    <source>
        <dbReference type="EMBL" id="ANJ71642.1"/>
    </source>
</evidence>
<dbReference type="GO" id="GO:0009159">
    <property type="term" value="P:deoxyribonucleoside monophosphate catabolic process"/>
    <property type="evidence" value="ECO:0007669"/>
    <property type="project" value="TreeGrafter"/>
</dbReference>
<dbReference type="STRING" id="190721.ACS15_0845"/>
<evidence type="ECO:0000313" key="2">
    <source>
        <dbReference type="Proteomes" id="UP000078572"/>
    </source>
</evidence>
<protein>
    <submittedName>
        <fullName evidence="1">Nucleoside 2-deoxyribosyltransferase</fullName>
    </submittedName>
</protein>
<dbReference type="InterPro" id="IPR007710">
    <property type="entry name" value="Nucleoside_deoxyribTrfase"/>
</dbReference>
<reference evidence="2" key="1">
    <citation type="submission" date="2016-06" db="EMBL/GenBank/DDBJ databases">
        <authorList>
            <person name="Xu Y."/>
            <person name="Nagy A."/>
            <person name="Yan X."/>
            <person name="Kim S.W."/>
            <person name="Haley B."/>
            <person name="Liu N.T."/>
            <person name="Nou X."/>
        </authorList>
    </citation>
    <scope>NUCLEOTIDE SEQUENCE [LARGE SCALE GENOMIC DNA]</scope>
    <source>
        <strain evidence="2">ATCC 49129</strain>
    </source>
</reference>
<dbReference type="SUPFAM" id="SSF52309">
    <property type="entry name" value="N-(deoxy)ribosyltransferase-like"/>
    <property type="match status" value="1"/>
</dbReference>
<organism evidence="1 2">
    <name type="scientific">Ralstonia insidiosa</name>
    <dbReference type="NCBI Taxonomy" id="190721"/>
    <lineage>
        <taxon>Bacteria</taxon>
        <taxon>Pseudomonadati</taxon>
        <taxon>Pseudomonadota</taxon>
        <taxon>Betaproteobacteria</taxon>
        <taxon>Burkholderiales</taxon>
        <taxon>Burkholderiaceae</taxon>
        <taxon>Ralstonia</taxon>
    </lineage>
</organism>
<dbReference type="GeneID" id="61525123"/>
<dbReference type="PANTHER" id="PTHR15364:SF0">
    <property type="entry name" value="2'-DEOXYNUCLEOSIDE 5'-PHOSPHATE N-HYDROLASE 1"/>
    <property type="match status" value="1"/>
</dbReference>
<sequence length="163" mass="17401">MPLHLYLAGPDVFRPQPVAHGEALKQLCAEFGFTGLYPLDNAIAPQANGPATAAEIYRQNIALIDSADAVIANVADFRGHEPDSGTCFEIGYAVARGKDVWCYNVPAVPLLAQVPNTQGSDADGWTVEDFGLPRNLMIACSSRLVVGDARACLEQMRAHYAGA</sequence>
<dbReference type="AlphaFoldDB" id="A0A191ZU78"/>
<gene>
    <name evidence="1" type="ORF">A9Y76_03750</name>
</gene>
<keyword evidence="1" id="KW-0808">Transferase</keyword>
<dbReference type="Proteomes" id="UP000078572">
    <property type="component" value="Chromosome 1"/>
</dbReference>
<dbReference type="PANTHER" id="PTHR15364">
    <property type="entry name" value="2'-DEOXYNUCLEOSIDE 5'-PHOSPHATE N-HYDROLASE 1"/>
    <property type="match status" value="1"/>
</dbReference>